<dbReference type="EMBL" id="MCBT01000043">
    <property type="protein sequence ID" value="OEG73293.1"/>
    <property type="molecule type" value="Genomic_DNA"/>
</dbReference>
<keyword evidence="1" id="KW-1133">Transmembrane helix</keyword>
<comment type="caution">
    <text evidence="2">The sequence shown here is derived from an EMBL/GenBank/DDBJ whole genome shotgun (WGS) entry which is preliminary data.</text>
</comment>
<evidence type="ECO:0000313" key="2">
    <source>
        <dbReference type="EMBL" id="OEG73293.1"/>
    </source>
</evidence>
<evidence type="ECO:0000256" key="1">
    <source>
        <dbReference type="SAM" id="Phobius"/>
    </source>
</evidence>
<keyword evidence="1" id="KW-0812">Transmembrane</keyword>
<gene>
    <name evidence="2" type="ORF">BEL05_13570</name>
</gene>
<dbReference type="RefSeq" id="WP_069671473.1">
    <property type="nucleotide sequence ID" value="NZ_BPFF01000048.1"/>
</dbReference>
<keyword evidence="1" id="KW-0472">Membrane</keyword>
<protein>
    <submittedName>
        <fullName evidence="2">Uncharacterized protein</fullName>
    </submittedName>
</protein>
<dbReference type="OrthoDB" id="6272660at2"/>
<accession>A0A1E5ITJ1</accession>
<feature type="transmembrane region" description="Helical" evidence="1">
    <location>
        <begin position="20"/>
        <end position="43"/>
    </location>
</feature>
<dbReference type="Proteomes" id="UP000095230">
    <property type="component" value="Unassembled WGS sequence"/>
</dbReference>
<proteinExistence type="predicted"/>
<sequence>MIGMGSASAMGSAQTAINIVTYLGATCLTIVAIGFAIALYQEWKLVREYKRRKQDCKFFESLADISHKYR</sequence>
<reference evidence="2 3" key="1">
    <citation type="submission" date="2016-07" db="EMBL/GenBank/DDBJ databases">
        <title>Whole-genome of two Shewanella species isolated from a digestive organ of sea cucumber Apostichopus japonicus Selenka 1867.</title>
        <authorList>
            <person name="Hong H.-H."/>
            <person name="Choi H."/>
            <person name="Cheon S."/>
            <person name="Oh J.-S."/>
            <person name="Lee H.-G."/>
            <person name="Park C."/>
        </authorList>
    </citation>
    <scope>NUCLEOTIDE SEQUENCE [LARGE SCALE GENOMIC DNA]</scope>
    <source>
        <strain evidence="2 3">CSB03KR</strain>
    </source>
</reference>
<organism evidence="2 3">
    <name type="scientific">Shewanella colwelliana</name>
    <name type="common">Alteromonas colwelliana</name>
    <dbReference type="NCBI Taxonomy" id="23"/>
    <lineage>
        <taxon>Bacteria</taxon>
        <taxon>Pseudomonadati</taxon>
        <taxon>Pseudomonadota</taxon>
        <taxon>Gammaproteobacteria</taxon>
        <taxon>Alteromonadales</taxon>
        <taxon>Shewanellaceae</taxon>
        <taxon>Shewanella</taxon>
    </lineage>
</organism>
<evidence type="ECO:0000313" key="3">
    <source>
        <dbReference type="Proteomes" id="UP000095230"/>
    </source>
</evidence>
<dbReference type="AlphaFoldDB" id="A0A1E5ITJ1"/>
<name>A0A1E5ITJ1_SHECO</name>